<evidence type="ECO:0000256" key="1">
    <source>
        <dbReference type="SAM" id="MobiDB-lite"/>
    </source>
</evidence>
<feature type="non-terminal residue" evidence="2">
    <location>
        <position position="1"/>
    </location>
</feature>
<dbReference type="EMBL" id="PVLV01000257">
    <property type="protein sequence ID" value="PRH78007.1"/>
    <property type="molecule type" value="Genomic_DNA"/>
</dbReference>
<name>A0A2S9PUI6_9ACTN</name>
<proteinExistence type="predicted"/>
<organism evidence="2 3">
    <name type="scientific">Streptomyces solincola</name>
    <dbReference type="NCBI Taxonomy" id="2100817"/>
    <lineage>
        <taxon>Bacteria</taxon>
        <taxon>Bacillati</taxon>
        <taxon>Actinomycetota</taxon>
        <taxon>Actinomycetes</taxon>
        <taxon>Kitasatosporales</taxon>
        <taxon>Streptomycetaceae</taxon>
        <taxon>Streptomyces</taxon>
    </lineage>
</organism>
<protein>
    <submittedName>
        <fullName evidence="2">Uncharacterized protein</fullName>
    </submittedName>
</protein>
<evidence type="ECO:0000313" key="3">
    <source>
        <dbReference type="Proteomes" id="UP000239322"/>
    </source>
</evidence>
<accession>A0A2S9PUI6</accession>
<dbReference type="Proteomes" id="UP000239322">
    <property type="component" value="Unassembled WGS sequence"/>
</dbReference>
<reference evidence="2 3" key="1">
    <citation type="submission" date="2018-03" db="EMBL/GenBank/DDBJ databases">
        <title>Novel Streptomyces sp. from soil.</title>
        <authorList>
            <person name="Tan G.Y.A."/>
            <person name="Lee Z.Y."/>
        </authorList>
    </citation>
    <scope>NUCLEOTIDE SEQUENCE [LARGE SCALE GENOMIC DNA]</scope>
    <source>
        <strain evidence="2 3">ST5x</strain>
    </source>
</reference>
<comment type="caution">
    <text evidence="2">The sequence shown here is derived from an EMBL/GenBank/DDBJ whole genome shotgun (WGS) entry which is preliminary data.</text>
</comment>
<evidence type="ECO:0000313" key="2">
    <source>
        <dbReference type="EMBL" id="PRH78007.1"/>
    </source>
</evidence>
<sequence length="207" mass="22856">AALGERADIRAYGIMSDQATRWLITRATVADLSGDHHTAAQLRATVARMGKEWYDSSGPETTWYGQVEPPPASGVTALPEPASATMPTARRFPRRYAVAAAALSLAILGIWQYADQSERTEARQDKAKSYVGKSAAGLTIDGVPVRLTARWTRDRDHVIIQLESNFNKDARHLLIAGDARTVRSTAEDGSWPRPPRSRCPLRTRWTM</sequence>
<dbReference type="RefSeq" id="WP_181160508.1">
    <property type="nucleotide sequence ID" value="NZ_PVLV01000257.1"/>
</dbReference>
<dbReference type="AlphaFoldDB" id="A0A2S9PUI6"/>
<keyword evidence="3" id="KW-1185">Reference proteome</keyword>
<feature type="region of interest" description="Disordered" evidence="1">
    <location>
        <begin position="184"/>
        <end position="207"/>
    </location>
</feature>
<gene>
    <name evidence="2" type="ORF">C6N75_17220</name>
</gene>